<dbReference type="InterPro" id="IPR013196">
    <property type="entry name" value="HTH_11"/>
</dbReference>
<dbReference type="EMBL" id="FSSB01000028">
    <property type="protein sequence ID" value="SIO96208.1"/>
    <property type="molecule type" value="Genomic_DNA"/>
</dbReference>
<feature type="domain" description="WYL" evidence="2">
    <location>
        <begin position="174"/>
        <end position="237"/>
    </location>
</feature>
<dbReference type="InterPro" id="IPR051534">
    <property type="entry name" value="CBASS_pafABC_assoc_protein"/>
</dbReference>
<evidence type="ECO:0000313" key="4">
    <source>
        <dbReference type="EMBL" id="SIO96208.1"/>
    </source>
</evidence>
<feature type="domain" description="Helix-turn-helix type 11" evidence="1">
    <location>
        <begin position="42"/>
        <end position="95"/>
    </location>
</feature>
<dbReference type="InterPro" id="IPR036388">
    <property type="entry name" value="WH-like_DNA-bd_sf"/>
</dbReference>
<dbReference type="Proteomes" id="UP000515264">
    <property type="component" value="Chromosome 1"/>
</dbReference>
<dbReference type="Pfam" id="PF13280">
    <property type="entry name" value="WYL"/>
    <property type="match status" value="1"/>
</dbReference>
<proteinExistence type="predicted"/>
<keyword evidence="4" id="KW-0436">Ligase</keyword>
<evidence type="ECO:0000259" key="1">
    <source>
        <dbReference type="Pfam" id="PF08279"/>
    </source>
</evidence>
<dbReference type="AlphaFoldDB" id="A0A1N6M9Q8"/>
<gene>
    <name evidence="4" type="primary">birA_3</name>
    <name evidence="4" type="ORF">VSP9026_03990</name>
    <name evidence="3" type="ORF">Vspart_03330</name>
</gene>
<dbReference type="GO" id="GO:0004077">
    <property type="term" value="F:biotin--[biotin carboxyl-carrier protein] ligase activity"/>
    <property type="evidence" value="ECO:0007669"/>
    <property type="project" value="UniProtKB-EC"/>
</dbReference>
<evidence type="ECO:0000313" key="3">
    <source>
        <dbReference type="EMBL" id="QMV15956.1"/>
    </source>
</evidence>
<reference evidence="3" key="2">
    <citation type="submission" date="2019-11" db="EMBL/GenBank/DDBJ databases">
        <authorList>
            <person name="January G."/>
            <person name="Bunk B."/>
        </authorList>
    </citation>
    <scope>NUCLEOTIDE SEQUENCE</scope>
    <source>
        <strain evidence="3">3.6</strain>
    </source>
</reference>
<organism evidence="4 5">
    <name type="scientific">Vibrio spartinae</name>
    <dbReference type="NCBI Taxonomy" id="1918945"/>
    <lineage>
        <taxon>Bacteria</taxon>
        <taxon>Pseudomonadati</taxon>
        <taxon>Pseudomonadota</taxon>
        <taxon>Gammaproteobacteria</taxon>
        <taxon>Vibrionales</taxon>
        <taxon>Vibrionaceae</taxon>
        <taxon>Vibrio</taxon>
    </lineage>
</organism>
<dbReference type="PANTHER" id="PTHR34580">
    <property type="match status" value="1"/>
</dbReference>
<dbReference type="Gene3D" id="1.10.10.10">
    <property type="entry name" value="Winged helix-like DNA-binding domain superfamily/Winged helix DNA-binding domain"/>
    <property type="match status" value="1"/>
</dbReference>
<dbReference type="Pfam" id="PF08279">
    <property type="entry name" value="HTH_11"/>
    <property type="match status" value="1"/>
</dbReference>
<dbReference type="Proteomes" id="UP000184774">
    <property type="component" value="Unassembled WGS sequence"/>
</dbReference>
<dbReference type="InterPro" id="IPR026881">
    <property type="entry name" value="WYL_dom"/>
</dbReference>
<name>A0A1N6M9Q8_9VIBR</name>
<dbReference type="InterPro" id="IPR036390">
    <property type="entry name" value="WH_DNA-bd_sf"/>
</dbReference>
<dbReference type="PANTHER" id="PTHR34580:SF3">
    <property type="entry name" value="PROTEIN PAFB"/>
    <property type="match status" value="1"/>
</dbReference>
<protein>
    <submittedName>
        <fullName evidence="4">Bifunctional ligase/repressor BirA</fullName>
        <ecNumber evidence="4">6.3.4.15</ecNumber>
    </submittedName>
    <submittedName>
        <fullName evidence="3">HTH domain protein</fullName>
    </submittedName>
</protein>
<accession>A0A1N6M9Q8</accession>
<dbReference type="PROSITE" id="PS52050">
    <property type="entry name" value="WYL"/>
    <property type="match status" value="1"/>
</dbReference>
<dbReference type="SUPFAM" id="SSF46785">
    <property type="entry name" value="Winged helix' DNA-binding domain"/>
    <property type="match status" value="1"/>
</dbReference>
<evidence type="ECO:0000313" key="6">
    <source>
        <dbReference type="Proteomes" id="UP000515264"/>
    </source>
</evidence>
<reference evidence="4 5" key="1">
    <citation type="submission" date="2016-12" db="EMBL/GenBank/DDBJ databases">
        <authorList>
            <person name="Song W.-J."/>
            <person name="Kurnit D.M."/>
        </authorList>
    </citation>
    <scope>NUCLEOTIDE SEQUENCE [LARGE SCALE GENOMIC DNA]</scope>
    <source>
        <strain evidence="4 5">CECT 9026</strain>
    </source>
</reference>
<evidence type="ECO:0000259" key="2">
    <source>
        <dbReference type="Pfam" id="PF13280"/>
    </source>
</evidence>
<evidence type="ECO:0000313" key="5">
    <source>
        <dbReference type="Proteomes" id="UP000184774"/>
    </source>
</evidence>
<reference evidence="3 6" key="3">
    <citation type="journal article" date="2020" name="J. Nat. Prod.">
        <title>Genomics-Metabolomics Profiling Disclosed Marine Vibrio spartinae 3.6 as a Producer of a New Branched Side Chain Prodigiosin.</title>
        <authorList>
            <person name="Vitale G.A."/>
            <person name="Sciarretta M."/>
            <person name="Palma Esposito F."/>
            <person name="January G.G."/>
            <person name="Giaccio M."/>
            <person name="Bunk B."/>
            <person name="Sproer C."/>
            <person name="Bajerski F."/>
            <person name="Power D."/>
            <person name="Festa C."/>
            <person name="Monti M.C."/>
            <person name="D'Auria M.V."/>
            <person name="de Pascale D."/>
        </authorList>
    </citation>
    <scope>NUCLEOTIDE SEQUENCE [LARGE SCALE GENOMIC DNA]</scope>
    <source>
        <strain evidence="3 6">3.6</strain>
    </source>
</reference>
<sequence>MSNVICTMSPGNDSGSENQLELLLSPCSHIQENNPVMSRTQRLFDLLQLLRCHKYPVAAATLADELNVSVRTIYRDIATLQSQGAEIEGEAGLGYLLKPNFMLPPLMFSYEELEALLLGAEWVTHQDDSAMTQAARHAIAKISAILPDTLKWQLERETFRVGPGLEKPPLLVDLALIRQAIRQESIIEIEYVDQQGNLTIRRLWPVLLGFFEACYMLVAWCENRQAFRHFRVDRIRTFHDTTQRYPRRQRDLVKAWQATQGVADKQTRY</sequence>
<dbReference type="EMBL" id="CP046268">
    <property type="protein sequence ID" value="QMV15956.1"/>
    <property type="molecule type" value="Genomic_DNA"/>
</dbReference>
<dbReference type="EC" id="6.3.4.15" evidence="4"/>
<keyword evidence="6" id="KW-1185">Reference proteome</keyword>